<name>A0ACC2G7L5_DALPE</name>
<gene>
    <name evidence="1" type="ORF">DPEC_G00195850</name>
</gene>
<reference evidence="1" key="1">
    <citation type="submission" date="2021-05" db="EMBL/GenBank/DDBJ databases">
        <authorList>
            <person name="Pan Q."/>
            <person name="Jouanno E."/>
            <person name="Zahm M."/>
            <person name="Klopp C."/>
            <person name="Cabau C."/>
            <person name="Louis A."/>
            <person name="Berthelot C."/>
            <person name="Parey E."/>
            <person name="Roest Crollius H."/>
            <person name="Montfort J."/>
            <person name="Robinson-Rechavi M."/>
            <person name="Bouchez O."/>
            <person name="Lampietro C."/>
            <person name="Lopez Roques C."/>
            <person name="Donnadieu C."/>
            <person name="Postlethwait J."/>
            <person name="Bobe J."/>
            <person name="Dillon D."/>
            <person name="Chandos A."/>
            <person name="von Hippel F."/>
            <person name="Guiguen Y."/>
        </authorList>
    </citation>
    <scope>NUCLEOTIDE SEQUENCE</scope>
    <source>
        <strain evidence="1">YG-Jan2019</strain>
    </source>
</reference>
<protein>
    <submittedName>
        <fullName evidence="1">Uncharacterized protein</fullName>
    </submittedName>
</protein>
<accession>A0ACC2G7L5</accession>
<evidence type="ECO:0000313" key="2">
    <source>
        <dbReference type="Proteomes" id="UP001157502"/>
    </source>
</evidence>
<dbReference type="Proteomes" id="UP001157502">
    <property type="component" value="Chromosome 16"/>
</dbReference>
<sequence>MQTTHLLKVFGWNDCMTKCSFLSTVFIEEHTCQRSAAKVNLAGGQVRWSNSPAVQCVGRDRQTCGHRVCEQCLSCYGDQTGPPGNYECPRCGKISKTHPEQNLHLQKHDCPATLSRIRSVTR</sequence>
<dbReference type="EMBL" id="CM055743">
    <property type="protein sequence ID" value="KAJ7999576.1"/>
    <property type="molecule type" value="Genomic_DNA"/>
</dbReference>
<keyword evidence="2" id="KW-1185">Reference proteome</keyword>
<organism evidence="1 2">
    <name type="scientific">Dallia pectoralis</name>
    <name type="common">Alaska blackfish</name>
    <dbReference type="NCBI Taxonomy" id="75939"/>
    <lineage>
        <taxon>Eukaryota</taxon>
        <taxon>Metazoa</taxon>
        <taxon>Chordata</taxon>
        <taxon>Craniata</taxon>
        <taxon>Vertebrata</taxon>
        <taxon>Euteleostomi</taxon>
        <taxon>Actinopterygii</taxon>
        <taxon>Neopterygii</taxon>
        <taxon>Teleostei</taxon>
        <taxon>Protacanthopterygii</taxon>
        <taxon>Esociformes</taxon>
        <taxon>Umbridae</taxon>
        <taxon>Dallia</taxon>
    </lineage>
</organism>
<proteinExistence type="predicted"/>
<evidence type="ECO:0000313" key="1">
    <source>
        <dbReference type="EMBL" id="KAJ7999576.1"/>
    </source>
</evidence>
<comment type="caution">
    <text evidence="1">The sequence shown here is derived from an EMBL/GenBank/DDBJ whole genome shotgun (WGS) entry which is preliminary data.</text>
</comment>